<dbReference type="InterPro" id="IPR011990">
    <property type="entry name" value="TPR-like_helical_dom_sf"/>
</dbReference>
<dbReference type="Gene3D" id="1.20.120.840">
    <property type="entry name" value="SusD-like, tetratrico peptide repeats domain"/>
    <property type="match status" value="1"/>
</dbReference>
<reference evidence="1" key="1">
    <citation type="submission" date="2019-08" db="EMBL/GenBank/DDBJ databases">
        <authorList>
            <person name="Kucharzyk K."/>
            <person name="Murdoch R.W."/>
            <person name="Higgins S."/>
            <person name="Loffler F."/>
        </authorList>
    </citation>
    <scope>NUCLEOTIDE SEQUENCE</scope>
</reference>
<evidence type="ECO:0008006" key="2">
    <source>
        <dbReference type="Google" id="ProtNLM"/>
    </source>
</evidence>
<dbReference type="Gene3D" id="1.25.40.390">
    <property type="match status" value="1"/>
</dbReference>
<dbReference type="AlphaFoldDB" id="A0A644UKC3"/>
<proteinExistence type="predicted"/>
<dbReference type="EMBL" id="VSSQ01000125">
    <property type="protein sequence ID" value="MPL79312.1"/>
    <property type="molecule type" value="Genomic_DNA"/>
</dbReference>
<accession>A0A644UKC3</accession>
<evidence type="ECO:0000313" key="1">
    <source>
        <dbReference type="EMBL" id="MPL79312.1"/>
    </source>
</evidence>
<name>A0A644UKC3_9ZZZZ</name>
<dbReference type="InterPro" id="IPR041662">
    <property type="entry name" value="SusD-like_2"/>
</dbReference>
<comment type="caution">
    <text evidence="1">The sequence shown here is derived from an EMBL/GenBank/DDBJ whole genome shotgun (WGS) entry which is preliminary data.</text>
</comment>
<dbReference type="SUPFAM" id="SSF48452">
    <property type="entry name" value="TPR-like"/>
    <property type="match status" value="1"/>
</dbReference>
<dbReference type="PROSITE" id="PS51257">
    <property type="entry name" value="PROKAR_LIPOPROTEIN"/>
    <property type="match status" value="1"/>
</dbReference>
<protein>
    <recommendedName>
        <fullName evidence="2">SusD/RagB family nutrient-binding outer membrane lipoprotein</fullName>
    </recommendedName>
</protein>
<gene>
    <name evidence="1" type="ORF">SDC9_25188</name>
</gene>
<dbReference type="Pfam" id="PF12771">
    <property type="entry name" value="SusD-like_2"/>
    <property type="match status" value="1"/>
</dbReference>
<sequence>MRFKSIIAAALIGTTLFTSTGCKDDFSDTNTDPSVINKPDIRFLFTNGLQNFEPQGYLTWFYNGANTSKWVQSYASTGSNGDMFNVMIAAGGQGEMTVNVLKSAREVSYLLDNMDPAEAAKYEHIKHMFSPILVYLGMFDTDMYGDMPYTEAVMARYTNPMLLTPKYDTVEDLYTIWYDQLVEAVNVLSNPVTVNGTPITQTALGAQDFVYGGNAAKWAKFANSLKLKLAVRLLHQNKAKALAIAKEAAANPAGLMNSLTDDFVYNKGAKEYHFGDDVDGYMGAPSKQLVDLMVNSRDPRVRFFYQKNDFNSKVVQAFFDTNKELPSYIAANVESEVVNGKKVFKAWKGAGEPWVRYYGIPVEVMASQKGEYKDYFDSNLWKISIGGKEKTYTPYAYFNREMVQGMKDYTFPDAPNVSVTQDIVDQPWYGMFYSSAEVNLYLAELKLIGADLPGTAADYFKNGVELSVRAYDKLANLNKIPYYHSVYVDYGKDKSGVEDPRNEKSIKLEDGEVATLLANPAYQLTGNKAADLEKVYIQQYIHFVMIPNDQFVSARRSGVPMANSTILPYVRFSPTVDYVIPRRFEISAVEKSDLMYDIKMAAYARQGFSVGTNNDPVKLNIERVWQDKGAPNFGAGPNF</sequence>
<organism evidence="1">
    <name type="scientific">bioreactor metagenome</name>
    <dbReference type="NCBI Taxonomy" id="1076179"/>
    <lineage>
        <taxon>unclassified sequences</taxon>
        <taxon>metagenomes</taxon>
        <taxon>ecological metagenomes</taxon>
    </lineage>
</organism>